<dbReference type="WBParaSite" id="SBAD_0000618701-mRNA-1">
    <property type="protein sequence ID" value="SBAD_0000618701-mRNA-1"/>
    <property type="gene ID" value="SBAD_0000618701"/>
</dbReference>
<keyword evidence="10" id="KW-0472">Membrane</keyword>
<evidence type="ECO:0000256" key="5">
    <source>
        <dbReference type="ARBA" id="ARBA00022448"/>
    </source>
</evidence>
<evidence type="ECO:0000313" key="15">
    <source>
        <dbReference type="Proteomes" id="UP000270296"/>
    </source>
</evidence>
<name>A0A183IQQ5_9BILA</name>
<evidence type="ECO:0000259" key="13">
    <source>
        <dbReference type="SMART" id="SM00916"/>
    </source>
</evidence>
<accession>A0A183IQQ5</accession>
<dbReference type="InterPro" id="IPR007741">
    <property type="entry name" value="Ribosomal_mL43/mS25/NADH_DH"/>
</dbReference>
<evidence type="ECO:0000256" key="6">
    <source>
        <dbReference type="ARBA" id="ARBA00022660"/>
    </source>
</evidence>
<feature type="domain" description="Ribosomal protein/NADH dehydrogenase" evidence="13">
    <location>
        <begin position="124"/>
        <end position="197"/>
    </location>
</feature>
<evidence type="ECO:0000256" key="7">
    <source>
        <dbReference type="ARBA" id="ARBA00022792"/>
    </source>
</evidence>
<dbReference type="EMBL" id="UZAM01009368">
    <property type="protein sequence ID" value="VDP08751.1"/>
    <property type="molecule type" value="Genomic_DNA"/>
</dbReference>
<gene>
    <name evidence="14" type="ORF">SBAD_LOCUS5952</name>
</gene>
<keyword evidence="15" id="KW-1185">Reference proteome</keyword>
<feature type="domain" description="Ribosomal protein/NADH dehydrogenase" evidence="13">
    <location>
        <begin position="22"/>
        <end position="95"/>
    </location>
</feature>
<proteinExistence type="inferred from homology"/>
<evidence type="ECO:0000313" key="14">
    <source>
        <dbReference type="EMBL" id="VDP08751.1"/>
    </source>
</evidence>
<dbReference type="SMART" id="SM00916">
    <property type="entry name" value="L51_S25_CI-B8"/>
    <property type="match status" value="2"/>
</dbReference>
<keyword evidence="5" id="KW-0813">Transport</keyword>
<evidence type="ECO:0000256" key="3">
    <source>
        <dbReference type="ARBA" id="ARBA00008939"/>
    </source>
</evidence>
<evidence type="ECO:0000256" key="12">
    <source>
        <dbReference type="ARBA" id="ARBA00032513"/>
    </source>
</evidence>
<keyword evidence="9" id="KW-0496">Mitochondrion</keyword>
<evidence type="ECO:0000256" key="2">
    <source>
        <dbReference type="ARBA" id="ARBA00004443"/>
    </source>
</evidence>
<dbReference type="InterPro" id="IPR036249">
    <property type="entry name" value="Thioredoxin-like_sf"/>
</dbReference>
<keyword evidence="8" id="KW-0249">Electron transport</keyword>
<comment type="similarity">
    <text evidence="3">Belongs to the complex I NDUFA2 subunit family.</text>
</comment>
<evidence type="ECO:0000256" key="1">
    <source>
        <dbReference type="ARBA" id="ARBA00003195"/>
    </source>
</evidence>
<comment type="function">
    <text evidence="1">Accessory subunit of the mitochondrial membrane respiratory chain NADH dehydrogenase (Complex I), that is believed not to be involved in catalysis. Complex I functions in the transfer of electrons from NADH to the respiratory chain. The immediate electron acceptor for the enzyme is believed to be ubiquinone.</text>
</comment>
<dbReference type="AlphaFoldDB" id="A0A183IQQ5"/>
<evidence type="ECO:0000256" key="9">
    <source>
        <dbReference type="ARBA" id="ARBA00023128"/>
    </source>
</evidence>
<dbReference type="SUPFAM" id="SSF52833">
    <property type="entry name" value="Thioredoxin-like"/>
    <property type="match status" value="2"/>
</dbReference>
<dbReference type="Pfam" id="PF05047">
    <property type="entry name" value="L51_S25_CI-B8"/>
    <property type="match status" value="1"/>
</dbReference>
<dbReference type="InterPro" id="IPR016464">
    <property type="entry name" value="NADH_Ub_cplx-1_asu_su-2"/>
</dbReference>
<sequence>MAAKAVVRFGPHLKELRLHLCNSSASSKGLREFISKYYVDIKKNNPDLPILVRECDGISPKIWARFEYGKEKSMSVADVNSEQIFDMVLLSSTSQNISVMANSAAAHTLRFCAHLMEMRIYYCPESYSSRGVRGFIEQFLPTIRAHNVGFPLKVIPYRNIEPWMLGLFMYERKKKQRLSNKNSNQVLCCVEEMANNTFMPGCRGSVIDRKTRGLTLLPTEQKRRDPFKVISKLQ</sequence>
<keyword evidence="6" id="KW-0679">Respiratory chain</keyword>
<comment type="subcellular location">
    <subcellularLocation>
        <location evidence="2">Mitochondrion inner membrane</location>
        <topology evidence="2">Peripheral membrane protein</topology>
        <orientation evidence="2">Matrix side</orientation>
    </subcellularLocation>
</comment>
<reference evidence="14 15" key="2">
    <citation type="submission" date="2018-11" db="EMBL/GenBank/DDBJ databases">
        <authorList>
            <consortium name="Pathogen Informatics"/>
        </authorList>
    </citation>
    <scope>NUCLEOTIDE SEQUENCE [LARGE SCALE GENOMIC DNA]</scope>
</reference>
<keyword evidence="7" id="KW-0999">Mitochondrion inner membrane</keyword>
<dbReference type="GO" id="GO:0005743">
    <property type="term" value="C:mitochondrial inner membrane"/>
    <property type="evidence" value="ECO:0007669"/>
    <property type="project" value="UniProtKB-SubCell"/>
</dbReference>
<dbReference type="Proteomes" id="UP000270296">
    <property type="component" value="Unassembled WGS sequence"/>
</dbReference>
<organism evidence="16">
    <name type="scientific">Soboliphyme baturini</name>
    <dbReference type="NCBI Taxonomy" id="241478"/>
    <lineage>
        <taxon>Eukaryota</taxon>
        <taxon>Metazoa</taxon>
        <taxon>Ecdysozoa</taxon>
        <taxon>Nematoda</taxon>
        <taxon>Enoplea</taxon>
        <taxon>Dorylaimia</taxon>
        <taxon>Dioctophymatida</taxon>
        <taxon>Dioctophymatoidea</taxon>
        <taxon>Soboliphymatidae</taxon>
        <taxon>Soboliphyme</taxon>
    </lineage>
</organism>
<dbReference type="Gene3D" id="3.40.30.10">
    <property type="entry name" value="Glutaredoxin"/>
    <property type="match status" value="2"/>
</dbReference>
<dbReference type="PANTHER" id="PTHR12878:SF0">
    <property type="entry name" value="NADH DEHYDROGENASE [UBIQUINONE] 1 ALPHA SUBCOMPLEX SUBUNIT 2"/>
    <property type="match status" value="1"/>
</dbReference>
<evidence type="ECO:0000256" key="4">
    <source>
        <dbReference type="ARBA" id="ARBA00016394"/>
    </source>
</evidence>
<evidence type="ECO:0000256" key="10">
    <source>
        <dbReference type="ARBA" id="ARBA00023136"/>
    </source>
</evidence>
<dbReference type="PANTHER" id="PTHR12878">
    <property type="entry name" value="NADH-UBIQUINONE OXIDOREDUCTASE B8 SUBUNIT"/>
    <property type="match status" value="1"/>
</dbReference>
<evidence type="ECO:0000256" key="11">
    <source>
        <dbReference type="ARBA" id="ARBA00031441"/>
    </source>
</evidence>
<reference evidence="16" key="1">
    <citation type="submission" date="2016-06" db="UniProtKB">
        <authorList>
            <consortium name="WormBaseParasite"/>
        </authorList>
    </citation>
    <scope>IDENTIFICATION</scope>
</reference>
<dbReference type="OrthoDB" id="10250268at2759"/>
<evidence type="ECO:0000256" key="8">
    <source>
        <dbReference type="ARBA" id="ARBA00022982"/>
    </source>
</evidence>
<evidence type="ECO:0000313" key="16">
    <source>
        <dbReference type="WBParaSite" id="SBAD_0000618701-mRNA-1"/>
    </source>
</evidence>
<protein>
    <recommendedName>
        <fullName evidence="4">NADH dehydrogenase [ubiquinone] 1 alpha subcomplex subunit 2</fullName>
    </recommendedName>
    <alternativeName>
        <fullName evidence="11">Complex I-B8</fullName>
    </alternativeName>
    <alternativeName>
        <fullName evidence="12">NADH-ubiquinone oxidoreductase B8 subunit</fullName>
    </alternativeName>
</protein>